<dbReference type="InterPro" id="IPR000944">
    <property type="entry name" value="Tscrpt_reg_Rrf2"/>
</dbReference>
<evidence type="ECO:0008006" key="3">
    <source>
        <dbReference type="Google" id="ProtNLM"/>
    </source>
</evidence>
<dbReference type="SUPFAM" id="SSF46785">
    <property type="entry name" value="Winged helix' DNA-binding domain"/>
    <property type="match status" value="1"/>
</dbReference>
<dbReference type="Gene3D" id="1.10.10.10">
    <property type="entry name" value="Winged helix-like DNA-binding domain superfamily/Winged helix DNA-binding domain"/>
    <property type="match status" value="1"/>
</dbReference>
<dbReference type="EMBL" id="MHFR01000011">
    <property type="protein sequence ID" value="OGW99292.1"/>
    <property type="molecule type" value="Genomic_DNA"/>
</dbReference>
<dbReference type="InterPro" id="IPR036388">
    <property type="entry name" value="WH-like_DNA-bd_sf"/>
</dbReference>
<dbReference type="InterPro" id="IPR036390">
    <property type="entry name" value="WH_DNA-bd_sf"/>
</dbReference>
<organism evidence="1 2">
    <name type="scientific">Candidatus Danuiimicrobium aquiferis</name>
    <dbReference type="NCBI Taxonomy" id="1801832"/>
    <lineage>
        <taxon>Bacteria</taxon>
        <taxon>Pseudomonadati</taxon>
        <taxon>Candidatus Omnitrophota</taxon>
        <taxon>Candidatus Danuiimicrobium</taxon>
    </lineage>
</organism>
<dbReference type="PANTHER" id="PTHR33221">
    <property type="entry name" value="WINGED HELIX-TURN-HELIX TRANSCRIPTIONAL REGULATOR, RRF2 FAMILY"/>
    <property type="match status" value="1"/>
</dbReference>
<dbReference type="Proteomes" id="UP000178187">
    <property type="component" value="Unassembled WGS sequence"/>
</dbReference>
<protein>
    <recommendedName>
        <fullName evidence="3">Rrf2 family transcriptional regulator</fullName>
    </recommendedName>
</protein>
<dbReference type="Pfam" id="PF02082">
    <property type="entry name" value="Rrf2"/>
    <property type="match status" value="1"/>
</dbReference>
<comment type="caution">
    <text evidence="1">The sequence shown here is derived from an EMBL/GenBank/DDBJ whole genome shotgun (WGS) entry which is preliminary data.</text>
</comment>
<dbReference type="AlphaFoldDB" id="A0A1G1L2A4"/>
<dbReference type="GO" id="GO:0005829">
    <property type="term" value="C:cytosol"/>
    <property type="evidence" value="ECO:0007669"/>
    <property type="project" value="TreeGrafter"/>
</dbReference>
<dbReference type="NCBIfam" id="TIGR00738">
    <property type="entry name" value="rrf2_super"/>
    <property type="match status" value="1"/>
</dbReference>
<reference evidence="1 2" key="1">
    <citation type="journal article" date="2016" name="Nat. Commun.">
        <title>Thousands of microbial genomes shed light on interconnected biogeochemical processes in an aquifer system.</title>
        <authorList>
            <person name="Anantharaman K."/>
            <person name="Brown C.T."/>
            <person name="Hug L.A."/>
            <person name="Sharon I."/>
            <person name="Castelle C.J."/>
            <person name="Probst A.J."/>
            <person name="Thomas B.C."/>
            <person name="Singh A."/>
            <person name="Wilkins M.J."/>
            <person name="Karaoz U."/>
            <person name="Brodie E.L."/>
            <person name="Williams K.H."/>
            <person name="Hubbard S.S."/>
            <person name="Banfield J.F."/>
        </authorList>
    </citation>
    <scope>NUCLEOTIDE SEQUENCE [LARGE SCALE GENOMIC DNA]</scope>
</reference>
<accession>A0A1G1L2A4</accession>
<dbReference type="PANTHER" id="PTHR33221:SF2">
    <property type="entry name" value="TRANSCRIPTIONAL REGULATOR"/>
    <property type="match status" value="1"/>
</dbReference>
<proteinExistence type="predicted"/>
<sequence>MKLITKNTDYAVMALRYLCKNKGKVTSVKDLTRGVGIPEPFLRTILQVLSQKKVLKSFRGRGGGFILATSPQKIFLGDLMRIFQGSFVLNECIFKKKSCPYKHNCVLKQKVNGVESQIIARLKSITLASLL</sequence>
<gene>
    <name evidence="1" type="ORF">A3G33_03730</name>
</gene>
<dbReference type="GO" id="GO:0003700">
    <property type="term" value="F:DNA-binding transcription factor activity"/>
    <property type="evidence" value="ECO:0007669"/>
    <property type="project" value="TreeGrafter"/>
</dbReference>
<evidence type="ECO:0000313" key="1">
    <source>
        <dbReference type="EMBL" id="OGW99292.1"/>
    </source>
</evidence>
<dbReference type="PROSITE" id="PS51197">
    <property type="entry name" value="HTH_RRF2_2"/>
    <property type="match status" value="1"/>
</dbReference>
<name>A0A1G1L2A4_9BACT</name>
<evidence type="ECO:0000313" key="2">
    <source>
        <dbReference type="Proteomes" id="UP000178187"/>
    </source>
</evidence>